<feature type="compositionally biased region" description="Basic and acidic residues" evidence="2">
    <location>
        <begin position="972"/>
        <end position="983"/>
    </location>
</feature>
<dbReference type="OMA" id="GGFRMAD"/>
<dbReference type="InterPro" id="IPR002885">
    <property type="entry name" value="PPR_rpt"/>
</dbReference>
<dbReference type="Bgee" id="ENSOANG00000045078">
    <property type="expression patterns" value="Expressed in heart and 7 other cell types or tissues"/>
</dbReference>
<feature type="compositionally biased region" description="Basic residues" evidence="2">
    <location>
        <begin position="956"/>
        <end position="965"/>
    </location>
</feature>
<name>A0A6I8PFD8_ORNAN</name>
<feature type="region of interest" description="Disordered" evidence="2">
    <location>
        <begin position="785"/>
        <end position="812"/>
    </location>
</feature>
<feature type="repeat" description="PPR" evidence="1">
    <location>
        <begin position="878"/>
        <end position="912"/>
    </location>
</feature>
<feature type="region of interest" description="Disordered" evidence="2">
    <location>
        <begin position="956"/>
        <end position="1050"/>
    </location>
</feature>
<feature type="compositionally biased region" description="Pro residues" evidence="2">
    <location>
        <begin position="1135"/>
        <end position="1144"/>
    </location>
</feature>
<dbReference type="InParanoid" id="A0A6I8PFD8"/>
<dbReference type="InterPro" id="IPR051696">
    <property type="entry name" value="DENN_Domain_GEFs"/>
</dbReference>
<feature type="compositionally biased region" description="Low complexity" evidence="2">
    <location>
        <begin position="307"/>
        <end position="326"/>
    </location>
</feature>
<dbReference type="GO" id="GO:0031410">
    <property type="term" value="C:cytoplasmic vesicle"/>
    <property type="evidence" value="ECO:0000318"/>
    <property type="project" value="GO_Central"/>
</dbReference>
<accession>A0A6I8PFD8</accession>
<feature type="region of interest" description="Disordered" evidence="2">
    <location>
        <begin position="1946"/>
        <end position="1977"/>
    </location>
</feature>
<dbReference type="Proteomes" id="UP000002279">
    <property type="component" value="Chromosome X5"/>
</dbReference>
<feature type="compositionally biased region" description="Polar residues" evidence="2">
    <location>
        <begin position="89"/>
        <end position="105"/>
    </location>
</feature>
<feature type="compositionally biased region" description="Pro residues" evidence="2">
    <location>
        <begin position="1195"/>
        <end position="1204"/>
    </location>
</feature>
<organism evidence="3 4">
    <name type="scientific">Ornithorhynchus anatinus</name>
    <name type="common">Duckbill platypus</name>
    <dbReference type="NCBI Taxonomy" id="9258"/>
    <lineage>
        <taxon>Eukaryota</taxon>
        <taxon>Metazoa</taxon>
        <taxon>Chordata</taxon>
        <taxon>Craniata</taxon>
        <taxon>Vertebrata</taxon>
        <taxon>Euteleostomi</taxon>
        <taxon>Mammalia</taxon>
        <taxon>Monotremata</taxon>
        <taxon>Ornithorhynchidae</taxon>
        <taxon>Ornithorhynchus</taxon>
    </lineage>
</organism>
<dbReference type="PANTHER" id="PTHR12296">
    <property type="entry name" value="DENN DOMAIN-CONTAINING PROTEIN 4"/>
    <property type="match status" value="1"/>
</dbReference>
<feature type="compositionally biased region" description="Low complexity" evidence="2">
    <location>
        <begin position="1845"/>
        <end position="1868"/>
    </location>
</feature>
<feature type="compositionally biased region" description="Pro residues" evidence="2">
    <location>
        <begin position="1967"/>
        <end position="1977"/>
    </location>
</feature>
<feature type="compositionally biased region" description="Basic residues" evidence="2">
    <location>
        <begin position="605"/>
        <end position="625"/>
    </location>
</feature>
<dbReference type="GO" id="GO:0005085">
    <property type="term" value="F:guanyl-nucleotide exchange factor activity"/>
    <property type="evidence" value="ECO:0007669"/>
    <property type="project" value="UniProtKB-ARBA"/>
</dbReference>
<feature type="compositionally biased region" description="Low complexity" evidence="2">
    <location>
        <begin position="1379"/>
        <end position="1397"/>
    </location>
</feature>
<feature type="region of interest" description="Disordered" evidence="2">
    <location>
        <begin position="1680"/>
        <end position="1739"/>
    </location>
</feature>
<evidence type="ECO:0000313" key="3">
    <source>
        <dbReference type="Ensembl" id="ENSOANP00000050788.1"/>
    </source>
</evidence>
<reference evidence="3 4" key="1">
    <citation type="journal article" date="2008" name="Nature">
        <title>Genome analysis of the platypus reveals unique signatures of evolution.</title>
        <authorList>
            <person name="Warren W.C."/>
            <person name="Hillier L.W."/>
            <person name="Marshall Graves J.A."/>
            <person name="Birney E."/>
            <person name="Ponting C.P."/>
            <person name="Grutzner F."/>
            <person name="Belov K."/>
            <person name="Miller W."/>
            <person name="Clarke L."/>
            <person name="Chinwalla A.T."/>
            <person name="Yang S.P."/>
            <person name="Heger A."/>
            <person name="Locke D.P."/>
            <person name="Miethke P."/>
            <person name="Waters P.D."/>
            <person name="Veyrunes F."/>
            <person name="Fulton L."/>
            <person name="Fulton B."/>
            <person name="Graves T."/>
            <person name="Wallis J."/>
            <person name="Puente X.S."/>
            <person name="Lopez-Otin C."/>
            <person name="Ordonez G.R."/>
            <person name="Eichler E.E."/>
            <person name="Chen L."/>
            <person name="Cheng Z."/>
            <person name="Deakin J.E."/>
            <person name="Alsop A."/>
            <person name="Thompson K."/>
            <person name="Kirby P."/>
            <person name="Papenfuss A.T."/>
            <person name="Wakefield M.J."/>
            <person name="Olender T."/>
            <person name="Lancet D."/>
            <person name="Huttley G.A."/>
            <person name="Smit A.F."/>
            <person name="Pask A."/>
            <person name="Temple-Smith P."/>
            <person name="Batzer M.A."/>
            <person name="Walker J.A."/>
            <person name="Konkel M.K."/>
            <person name="Harris R.S."/>
            <person name="Whittington C.M."/>
            <person name="Wong E.S."/>
            <person name="Gemmell N.J."/>
            <person name="Buschiazzo E."/>
            <person name="Vargas Jentzsch I.M."/>
            <person name="Merkel A."/>
            <person name="Schmitz J."/>
            <person name="Zemann A."/>
            <person name="Churakov G."/>
            <person name="Kriegs J.O."/>
            <person name="Brosius J."/>
            <person name="Murchison E.P."/>
            <person name="Sachidanandam R."/>
            <person name="Smith C."/>
            <person name="Hannon G.J."/>
            <person name="Tsend-Ayush E."/>
            <person name="McMillan D."/>
            <person name="Attenborough R."/>
            <person name="Rens W."/>
            <person name="Ferguson-Smith M."/>
            <person name="Lefevre C.M."/>
            <person name="Sharp J.A."/>
            <person name="Nicholas K.R."/>
            <person name="Ray D.A."/>
            <person name="Kube M."/>
            <person name="Reinhardt R."/>
            <person name="Pringle T.H."/>
            <person name="Taylor J."/>
            <person name="Jones R.C."/>
            <person name="Nixon B."/>
            <person name="Dacheux J.L."/>
            <person name="Niwa H."/>
            <person name="Sekita Y."/>
            <person name="Huang X."/>
            <person name="Stark A."/>
            <person name="Kheradpour P."/>
            <person name="Kellis M."/>
            <person name="Flicek P."/>
            <person name="Chen Y."/>
            <person name="Webber C."/>
            <person name="Hardison R."/>
            <person name="Nelson J."/>
            <person name="Hallsworth-Pepin K."/>
            <person name="Delehaunty K."/>
            <person name="Markovic C."/>
            <person name="Minx P."/>
            <person name="Feng Y."/>
            <person name="Kremitzki C."/>
            <person name="Mitreva M."/>
            <person name="Glasscock J."/>
            <person name="Wylie T."/>
            <person name="Wohldmann P."/>
            <person name="Thiru P."/>
            <person name="Nhan M.N."/>
            <person name="Pohl C.S."/>
            <person name="Smith S.M."/>
            <person name="Hou S."/>
            <person name="Nefedov M."/>
            <person name="de Jong P.J."/>
            <person name="Renfree M.B."/>
            <person name="Mardis E.R."/>
            <person name="Wilson R.K."/>
        </authorList>
    </citation>
    <scope>NUCLEOTIDE SEQUENCE [LARGE SCALE GENOMIC DNA]</scope>
    <source>
        <strain evidence="3 4">Glennie</strain>
    </source>
</reference>
<dbReference type="FunFam" id="1.25.40.10:FF:000042">
    <property type="entry name" value="C-myc promoter-binding protein isoform X1"/>
    <property type="match status" value="1"/>
</dbReference>
<feature type="region of interest" description="Disordered" evidence="2">
    <location>
        <begin position="580"/>
        <end position="771"/>
    </location>
</feature>
<feature type="region of interest" description="Disordered" evidence="2">
    <location>
        <begin position="377"/>
        <end position="501"/>
    </location>
</feature>
<feature type="region of interest" description="Disordered" evidence="2">
    <location>
        <begin position="89"/>
        <end position="131"/>
    </location>
</feature>
<evidence type="ECO:0000256" key="2">
    <source>
        <dbReference type="SAM" id="MobiDB-lite"/>
    </source>
</evidence>
<proteinExistence type="predicted"/>
<evidence type="ECO:0008006" key="5">
    <source>
        <dbReference type="Google" id="ProtNLM"/>
    </source>
</evidence>
<feature type="compositionally biased region" description="Polar residues" evidence="2">
    <location>
        <begin position="278"/>
        <end position="288"/>
    </location>
</feature>
<feature type="region of interest" description="Disordered" evidence="2">
    <location>
        <begin position="1621"/>
        <end position="1649"/>
    </location>
</feature>
<feature type="compositionally biased region" description="Pro residues" evidence="2">
    <location>
        <begin position="1689"/>
        <end position="1700"/>
    </location>
</feature>
<dbReference type="Gene3D" id="1.25.40.10">
    <property type="entry name" value="Tetratricopeptide repeat domain"/>
    <property type="match status" value="1"/>
</dbReference>
<dbReference type="Ensembl" id="ENSOANT00000054622.1">
    <property type="protein sequence ID" value="ENSOANP00000050788.1"/>
    <property type="gene ID" value="ENSOANG00000045078.1"/>
</dbReference>
<feature type="compositionally biased region" description="Low complexity" evidence="2">
    <location>
        <begin position="788"/>
        <end position="805"/>
    </location>
</feature>
<dbReference type="GO" id="GO:0032483">
    <property type="term" value="P:regulation of Rab protein signal transduction"/>
    <property type="evidence" value="ECO:0000318"/>
    <property type="project" value="GO_Central"/>
</dbReference>
<feature type="region of interest" description="Disordered" evidence="2">
    <location>
        <begin position="1888"/>
        <end position="1924"/>
    </location>
</feature>
<feature type="compositionally biased region" description="Basic residues" evidence="2">
    <location>
        <begin position="405"/>
        <end position="417"/>
    </location>
</feature>
<feature type="compositionally biased region" description="Gly residues" evidence="2">
    <location>
        <begin position="224"/>
        <end position="238"/>
    </location>
</feature>
<feature type="compositionally biased region" description="Pro residues" evidence="2">
    <location>
        <begin position="1639"/>
        <end position="1649"/>
    </location>
</feature>
<feature type="compositionally biased region" description="Low complexity" evidence="2">
    <location>
        <begin position="240"/>
        <end position="264"/>
    </location>
</feature>
<reference evidence="3" key="3">
    <citation type="submission" date="2025-09" db="UniProtKB">
        <authorList>
            <consortium name="Ensembl"/>
        </authorList>
    </citation>
    <scope>IDENTIFICATION</scope>
    <source>
        <strain evidence="3">Glennie</strain>
    </source>
</reference>
<feature type="region of interest" description="Disordered" evidence="2">
    <location>
        <begin position="1824"/>
        <end position="1873"/>
    </location>
</feature>
<feature type="region of interest" description="Disordered" evidence="2">
    <location>
        <begin position="1"/>
        <end position="43"/>
    </location>
</feature>
<keyword evidence="4" id="KW-1185">Reference proteome</keyword>
<feature type="region of interest" description="Disordered" evidence="2">
    <location>
        <begin position="1073"/>
        <end position="1286"/>
    </location>
</feature>
<protein>
    <recommendedName>
        <fullName evidence="5">DENN domain containing 4B</fullName>
    </recommendedName>
</protein>
<dbReference type="PROSITE" id="PS51375">
    <property type="entry name" value="PPR"/>
    <property type="match status" value="1"/>
</dbReference>
<feature type="compositionally biased region" description="Low complexity" evidence="2">
    <location>
        <begin position="1724"/>
        <end position="1738"/>
    </location>
</feature>
<evidence type="ECO:0000256" key="1">
    <source>
        <dbReference type="PROSITE-ProRule" id="PRU00708"/>
    </source>
</evidence>
<feature type="compositionally biased region" description="Low complexity" evidence="2">
    <location>
        <begin position="1091"/>
        <end position="1111"/>
    </location>
</feature>
<feature type="region of interest" description="Disordered" evidence="2">
    <location>
        <begin position="1573"/>
        <end position="1595"/>
    </location>
</feature>
<feature type="compositionally biased region" description="Pro residues" evidence="2">
    <location>
        <begin position="1906"/>
        <end position="1916"/>
    </location>
</feature>
<dbReference type="InterPro" id="IPR011990">
    <property type="entry name" value="TPR-like_helical_dom_sf"/>
</dbReference>
<feature type="compositionally biased region" description="Gly residues" evidence="2">
    <location>
        <begin position="583"/>
        <end position="600"/>
    </location>
</feature>
<reference evidence="3" key="2">
    <citation type="submission" date="2025-08" db="UniProtKB">
        <authorList>
            <consortium name="Ensembl"/>
        </authorList>
    </citation>
    <scope>IDENTIFICATION</scope>
    <source>
        <strain evidence="3">Glennie</strain>
    </source>
</reference>
<feature type="compositionally biased region" description="Low complexity" evidence="2">
    <location>
        <begin position="1453"/>
        <end position="1462"/>
    </location>
</feature>
<feature type="compositionally biased region" description="Pro residues" evidence="2">
    <location>
        <begin position="1573"/>
        <end position="1590"/>
    </location>
</feature>
<evidence type="ECO:0000313" key="4">
    <source>
        <dbReference type="Proteomes" id="UP000002279"/>
    </source>
</evidence>
<sequence length="1977" mass="205155">MRARSGPSPASRCWTRRPTAIRPTWPRRAPATLAPTSPTGGLPAGRACTPWASPTCAWCCPAAARAPRIPTAACPAACAPACGARPSTCATRSASPKPTLWSTRQVGAPDPSAARPPRARPPPRCPRPTGVCPRRAAGALPAGGQRGFPAARVGAHLLPAHGRHHRVLALPHQVPRPRLLHLRADQRHRGQGVRGGAAVLRGVPAVPPVGAPEPGAGPAERRGAGPGAGGPGRAGPPGRGRPVPLAGLPGLPRLPHLPLPLLRVRPPPPAPGGAHISLHSQRPLSLSPETPHPCTDVSLRQPPPLPARLLPAAPQRRQLPAAAAEPGPGPGGHPAAGRADRAQAPRPLPAAGPADQRLRGPRLDDLPAALAVSVHPAVPAGARGRAERPRPLHRGRPLQLLRPARPPHRRHLRRPGHQHALPDGGEETSVSPLSAPPALQSPAGHADRPLPAAGPDVHGSGRGDVAGVRADRLRGRVRPPGAAGARGPGRLPALHGLPAQGLPRLPAAPHPGPLRAGPRRRQPLLPAGIPEVAGAFEPQAVRAAAADADVLAVHRGVLLRDRPARARARHRRPRILRLLRGQGAPGAGEAGAGAPAGPGGTDRQRAHRLHHPPRGAPRPRGRRAAPRVLVRPPRRPPLPVPQLPTHLLPSSSVSSRSRGRRGARTPLWGVWGRRLDSPRGGTGGARTRFPGGMGGTRTTIPGGRGDRTPPLDGNGGDLDTVPGGGGGARTPPSRGTGEPGRRPRVGSCGGGAGPCPRADVSPPKRSPASYDGFPELRAELFEPPEEVPAPSAAGPPRSTPSSPAPRRSKQEMKVAQQVAQRLAAVPELWARCLLGHCYGLWFLCLPAYVRTAPSKVQALHAAYRVLRQMERRKVVLPDEVCYRVLMQLCSHYGQPVLSVRVLLDMRRAGIVPNTVTYGYYNKAVLESRWPAGTAGGRLRWAKLRHVVLGTAQFRHGLRERQRRAQRAAGRPRPGERGRREGGRGARAGRGTEGGAGPTVRPPRPAERPRDDPPERPPPIRPLQRQTTWAGRSLRDLARSPGRLVKSSSLGSARLDEPSIEAGVAQMIEAMGALEPHGSPWPNGSLSDVSLAAGEEPGPRPAAAARRTPSPRSGRERAGGDPAAGAGGPAAAAADPLPPQPPAPAPRRGRRPAPGATRLHRLRELGLPGQRVGSVGHLGRQPGAPALGRATRRRPPGLPAAPPRGDPSLTPLPRAVPGPPRGPPDRSLRRGRGRRPSVGLPPSPERSVRWSALGERSAERRERRSARRGGGGGGVPAGPDGPGRPPPQVLLSSCSLCPACDSLVFDEDIMAGWAPDDSNLNTTCPFCAHPFAPLLSVRILDARPRWRPPPRGRGEREGRRGRGGGPGGGRRARGRPDPAPSALSGPPAAAAPGRDAPVPGGPGPVLSDRRLCLALDGPDVHNGAWPPAVRGAVRGAGGGGGARTGPGGGRGRGPRLTGAAPSPCASPPPDGKPGAGPGPTSAPWSCGRSWSRWWSTRAARSWPGPTWWPPTPSSSGTCSGSSSASRCPARCPACCPLWPRPPPVTGTLPPRSARAAPPARSALSPLAVCPCPPSPPGPPVRPRSPPAPSPSRTPLCLSRSARATPRALPACPCSARSRFLPSTRGPAAPVGAPDRCASPQAPPSRPPPAPAQIRLLWDVLTPDPSGCPPLYVVWRMHSECGGGRGGARGRPPPPLPRPPSRGPSGLRETGVSLSGRPPPRPTVTPRPRVPRPGQVPQRVAWTGPVPPALSLELLEGILFHVGLGELHKAIGLLMETLRGLSSQTLRLQRSIYREILFLTLVALGKDHVDIGEWRGPARGGRGGSLGGLSLVLSPPPAPPSRLRQEVQVGVQQAGRQPGQGGAAAAAGADAQRESHRLPQVLRRELAGVLVSGGGGPGGALTSTLRTPPSPPAPPPPDGAVTPNSPHPICVSHFKLLSPVVAARPLPWSPGPALRVGGRRGAPGAARPPGRPPAPPSVQ</sequence>
<feature type="compositionally biased region" description="Gly residues" evidence="2">
    <location>
        <begin position="984"/>
        <end position="996"/>
    </location>
</feature>
<dbReference type="GeneTree" id="ENSGT00940000160472"/>
<feature type="compositionally biased region" description="Gly residues" evidence="2">
    <location>
        <begin position="1433"/>
        <end position="1450"/>
    </location>
</feature>
<feature type="compositionally biased region" description="Low complexity" evidence="2">
    <location>
        <begin position="478"/>
        <end position="494"/>
    </location>
</feature>
<feature type="compositionally biased region" description="Low complexity" evidence="2">
    <location>
        <begin position="1119"/>
        <end position="1134"/>
    </location>
</feature>
<feature type="region of interest" description="Disordered" evidence="2">
    <location>
        <begin position="203"/>
        <end position="361"/>
    </location>
</feature>
<feature type="compositionally biased region" description="Low complexity" evidence="2">
    <location>
        <begin position="1949"/>
        <end position="1966"/>
    </location>
</feature>
<feature type="compositionally biased region" description="Low complexity" evidence="2">
    <location>
        <begin position="429"/>
        <end position="443"/>
    </location>
</feature>
<feature type="region of interest" description="Disordered" evidence="2">
    <location>
        <begin position="1342"/>
        <end position="1403"/>
    </location>
</feature>
<feature type="region of interest" description="Disordered" evidence="2">
    <location>
        <begin position="1418"/>
        <end position="1486"/>
    </location>
</feature>
<feature type="compositionally biased region" description="Basic and acidic residues" evidence="2">
    <location>
        <begin position="1003"/>
        <end position="1014"/>
    </location>
</feature>
<dbReference type="PANTHER" id="PTHR12296:SF18">
    <property type="entry name" value="DENN DOMAIN-CONTAINING PROTEIN 4B"/>
    <property type="match status" value="1"/>
</dbReference>